<dbReference type="GO" id="GO:0016747">
    <property type="term" value="F:acyltransferase activity, transferring groups other than amino-acyl groups"/>
    <property type="evidence" value="ECO:0007669"/>
    <property type="project" value="InterPro"/>
</dbReference>
<dbReference type="CDD" id="cd04301">
    <property type="entry name" value="NAT_SF"/>
    <property type="match status" value="1"/>
</dbReference>
<evidence type="ECO:0000256" key="2">
    <source>
        <dbReference type="ARBA" id="ARBA00023315"/>
    </source>
</evidence>
<dbReference type="PROSITE" id="PS51186">
    <property type="entry name" value="GNAT"/>
    <property type="match status" value="1"/>
</dbReference>
<dbReference type="PANTHER" id="PTHR43877">
    <property type="entry name" value="AMINOALKYLPHOSPHONATE N-ACETYLTRANSFERASE-RELATED-RELATED"/>
    <property type="match status" value="1"/>
</dbReference>
<comment type="caution">
    <text evidence="4">The sequence shown here is derived from an EMBL/GenBank/DDBJ whole genome shotgun (WGS) entry which is preliminary data.</text>
</comment>
<evidence type="ECO:0000259" key="3">
    <source>
        <dbReference type="PROSITE" id="PS51186"/>
    </source>
</evidence>
<dbReference type="InterPro" id="IPR016181">
    <property type="entry name" value="Acyl_CoA_acyltransferase"/>
</dbReference>
<keyword evidence="1 4" id="KW-0808">Transferase</keyword>
<dbReference type="RefSeq" id="WP_128118934.1">
    <property type="nucleotide sequence ID" value="NZ_QNTV01000001.1"/>
</dbReference>
<name>A0A365Q073_9GAMM</name>
<dbReference type="SUPFAM" id="SSF55729">
    <property type="entry name" value="Acyl-CoA N-acyltransferases (Nat)"/>
    <property type="match status" value="1"/>
</dbReference>
<keyword evidence="2" id="KW-0012">Acyltransferase</keyword>
<dbReference type="EMBL" id="QNTV01000001">
    <property type="protein sequence ID" value="RBA62229.1"/>
    <property type="molecule type" value="Genomic_DNA"/>
</dbReference>
<organism evidence="4 5">
    <name type="scientific">Stutzerimonas zhaodongensis</name>
    <dbReference type="NCBI Taxonomy" id="1176257"/>
    <lineage>
        <taxon>Bacteria</taxon>
        <taxon>Pseudomonadati</taxon>
        <taxon>Pseudomonadota</taxon>
        <taxon>Gammaproteobacteria</taxon>
        <taxon>Pseudomonadales</taxon>
        <taxon>Pseudomonadaceae</taxon>
        <taxon>Stutzerimonas</taxon>
    </lineage>
</organism>
<proteinExistence type="predicted"/>
<dbReference type="Proteomes" id="UP000252554">
    <property type="component" value="Unassembled WGS sequence"/>
</dbReference>
<evidence type="ECO:0000313" key="5">
    <source>
        <dbReference type="Proteomes" id="UP000252554"/>
    </source>
</evidence>
<sequence length="166" mass="18347">MSEPLFVIRSATDTDIAVLTELRAYLLDHTSASYSSRTPEDSARWRAAYRSWLTTTLQSNDNLKVLAAEHRESGQVIGCATGIIDLRAPTAANPNGRSGWVQSVVIAPQWRAMGVAGQLMQSLLRWFANREVSTVALQTTDSATRLYESLGFQPSAERLLIHQEVL</sequence>
<dbReference type="Pfam" id="PF00583">
    <property type="entry name" value="Acetyltransf_1"/>
    <property type="match status" value="1"/>
</dbReference>
<evidence type="ECO:0000256" key="1">
    <source>
        <dbReference type="ARBA" id="ARBA00022679"/>
    </source>
</evidence>
<evidence type="ECO:0000313" key="4">
    <source>
        <dbReference type="EMBL" id="RBA62229.1"/>
    </source>
</evidence>
<dbReference type="InterPro" id="IPR050832">
    <property type="entry name" value="Bact_Acetyltransf"/>
</dbReference>
<dbReference type="Gene3D" id="3.40.630.30">
    <property type="match status" value="1"/>
</dbReference>
<gene>
    <name evidence="4" type="ORF">DQ403_01140</name>
</gene>
<dbReference type="InterPro" id="IPR000182">
    <property type="entry name" value="GNAT_dom"/>
</dbReference>
<feature type="domain" description="N-acetyltransferase" evidence="3">
    <location>
        <begin position="6"/>
        <end position="166"/>
    </location>
</feature>
<dbReference type="AlphaFoldDB" id="A0A365Q073"/>
<accession>A0A365Q073</accession>
<reference evidence="4 5" key="1">
    <citation type="submission" date="2018-06" db="EMBL/GenBank/DDBJ databases">
        <title>Whole genome sequencing of four bacterial strains from South Shetland trench revealing bio-synthetic gene clusters.</title>
        <authorList>
            <person name="Abdel-Mageed W.M."/>
            <person name="Lehri B."/>
            <person name="Jarmusch S.A."/>
            <person name="Miranda K."/>
            <person name="Goodfellow M."/>
            <person name="Jaspars M."/>
            <person name="Karlyshev A.V."/>
        </authorList>
    </citation>
    <scope>NUCLEOTIDE SEQUENCE [LARGE SCALE GENOMIC DNA]</scope>
    <source>
        <strain evidence="4 5">SST2</strain>
    </source>
</reference>
<protein>
    <submittedName>
        <fullName evidence="4">GNAT family N-acetyltransferase</fullName>
    </submittedName>
</protein>
<dbReference type="PANTHER" id="PTHR43877:SF2">
    <property type="entry name" value="AMINOALKYLPHOSPHONATE N-ACETYLTRANSFERASE-RELATED"/>
    <property type="match status" value="1"/>
</dbReference>